<dbReference type="Proteomes" id="UP000619244">
    <property type="component" value="Unassembled WGS sequence"/>
</dbReference>
<accession>A0A918U9W3</accession>
<keyword evidence="3" id="KW-1185">Reference proteome</keyword>
<name>A0A918U9W3_9ACTN</name>
<organism evidence="2 3">
    <name type="scientific">Streptomyces minutiscleroticus</name>
    <dbReference type="NCBI Taxonomy" id="68238"/>
    <lineage>
        <taxon>Bacteria</taxon>
        <taxon>Bacillati</taxon>
        <taxon>Actinomycetota</taxon>
        <taxon>Actinomycetes</taxon>
        <taxon>Kitasatosporales</taxon>
        <taxon>Streptomycetaceae</taxon>
        <taxon>Streptomyces</taxon>
    </lineage>
</organism>
<evidence type="ECO:0000313" key="3">
    <source>
        <dbReference type="Proteomes" id="UP000619244"/>
    </source>
</evidence>
<proteinExistence type="predicted"/>
<reference evidence="2" key="1">
    <citation type="journal article" date="2014" name="Int. J. Syst. Evol. Microbiol.">
        <title>Complete genome sequence of Corynebacterium casei LMG S-19264T (=DSM 44701T), isolated from a smear-ripened cheese.</title>
        <authorList>
            <consortium name="US DOE Joint Genome Institute (JGI-PGF)"/>
            <person name="Walter F."/>
            <person name="Albersmeier A."/>
            <person name="Kalinowski J."/>
            <person name="Ruckert C."/>
        </authorList>
    </citation>
    <scope>NUCLEOTIDE SEQUENCE</scope>
    <source>
        <strain evidence="2">JCM 4790</strain>
    </source>
</reference>
<reference evidence="2" key="2">
    <citation type="submission" date="2020-09" db="EMBL/GenBank/DDBJ databases">
        <authorList>
            <person name="Sun Q."/>
            <person name="Ohkuma M."/>
        </authorList>
    </citation>
    <scope>NUCLEOTIDE SEQUENCE</scope>
    <source>
        <strain evidence="2">JCM 4790</strain>
    </source>
</reference>
<keyword evidence="1" id="KW-0472">Membrane</keyword>
<feature type="transmembrane region" description="Helical" evidence="1">
    <location>
        <begin position="51"/>
        <end position="71"/>
    </location>
</feature>
<dbReference type="RefSeq" id="WP_190195132.1">
    <property type="nucleotide sequence ID" value="NZ_BMVU01000103.1"/>
</dbReference>
<evidence type="ECO:0000256" key="1">
    <source>
        <dbReference type="SAM" id="Phobius"/>
    </source>
</evidence>
<keyword evidence="1" id="KW-0812">Transmembrane</keyword>
<sequence length="73" mass="7439">MNTSLDGGEMLGNDDEVGRAVAATGLWVALIASIALVVIGVFAMLAGIKPGVWIIVAGLVLSAGMAAAIRFRR</sequence>
<evidence type="ECO:0000313" key="2">
    <source>
        <dbReference type="EMBL" id="GGY15812.1"/>
    </source>
</evidence>
<protein>
    <submittedName>
        <fullName evidence="2">Uncharacterized protein</fullName>
    </submittedName>
</protein>
<dbReference type="AlphaFoldDB" id="A0A918U9W3"/>
<gene>
    <name evidence="2" type="ORF">GCM10010358_79620</name>
</gene>
<keyword evidence="1" id="KW-1133">Transmembrane helix</keyword>
<feature type="transmembrane region" description="Helical" evidence="1">
    <location>
        <begin position="20"/>
        <end position="45"/>
    </location>
</feature>
<comment type="caution">
    <text evidence="2">The sequence shown here is derived from an EMBL/GenBank/DDBJ whole genome shotgun (WGS) entry which is preliminary data.</text>
</comment>
<dbReference type="EMBL" id="BMVU01000103">
    <property type="protein sequence ID" value="GGY15812.1"/>
    <property type="molecule type" value="Genomic_DNA"/>
</dbReference>